<keyword evidence="1 2" id="KW-0597">Phosphoprotein</keyword>
<feature type="modified residue" description="4-aspartylphosphate" evidence="2">
    <location>
        <position position="52"/>
    </location>
</feature>
<dbReference type="Gene3D" id="3.40.50.2300">
    <property type="match status" value="1"/>
</dbReference>
<dbReference type="OrthoDB" id="677887at2"/>
<reference evidence="4 5" key="1">
    <citation type="submission" date="2019-04" db="EMBL/GenBank/DDBJ databases">
        <title>Pedobacter sp. AR-2-6 sp. nov., isolated from Arctic soil.</title>
        <authorList>
            <person name="Dahal R.H."/>
            <person name="Kim D.-U."/>
        </authorList>
    </citation>
    <scope>NUCLEOTIDE SEQUENCE [LARGE SCALE GENOMIC DNA]</scope>
    <source>
        <strain evidence="4 5">AR-2-6</strain>
    </source>
</reference>
<gene>
    <name evidence="4" type="ORF">FA045_08290</name>
</gene>
<evidence type="ECO:0000256" key="1">
    <source>
        <dbReference type="ARBA" id="ARBA00022553"/>
    </source>
</evidence>
<evidence type="ECO:0000313" key="5">
    <source>
        <dbReference type="Proteomes" id="UP000310477"/>
    </source>
</evidence>
<accession>A0A4U1C726</accession>
<name>A0A4U1C726_9SPHI</name>
<evidence type="ECO:0000256" key="2">
    <source>
        <dbReference type="PROSITE-ProRule" id="PRU00169"/>
    </source>
</evidence>
<dbReference type="PANTHER" id="PTHR44591:SF18">
    <property type="entry name" value="REGULATORY PROTEIN"/>
    <property type="match status" value="1"/>
</dbReference>
<protein>
    <submittedName>
        <fullName evidence="4">Response regulator</fullName>
    </submittedName>
</protein>
<evidence type="ECO:0000313" key="4">
    <source>
        <dbReference type="EMBL" id="TKC01234.1"/>
    </source>
</evidence>
<proteinExistence type="predicted"/>
<comment type="caution">
    <text evidence="4">The sequence shown here is derived from an EMBL/GenBank/DDBJ whole genome shotgun (WGS) entry which is preliminary data.</text>
</comment>
<dbReference type="InterPro" id="IPR001789">
    <property type="entry name" value="Sig_transdc_resp-reg_receiver"/>
</dbReference>
<evidence type="ECO:0000259" key="3">
    <source>
        <dbReference type="PROSITE" id="PS50110"/>
    </source>
</evidence>
<dbReference type="PANTHER" id="PTHR44591">
    <property type="entry name" value="STRESS RESPONSE REGULATOR PROTEIN 1"/>
    <property type="match status" value="1"/>
</dbReference>
<dbReference type="Proteomes" id="UP000310477">
    <property type="component" value="Unassembled WGS sequence"/>
</dbReference>
<dbReference type="PROSITE" id="PS50110">
    <property type="entry name" value="RESPONSE_REGULATORY"/>
    <property type="match status" value="1"/>
</dbReference>
<dbReference type="InterPro" id="IPR011006">
    <property type="entry name" value="CheY-like_superfamily"/>
</dbReference>
<dbReference type="GO" id="GO:0000160">
    <property type="term" value="P:phosphorelay signal transduction system"/>
    <property type="evidence" value="ECO:0007669"/>
    <property type="project" value="InterPro"/>
</dbReference>
<dbReference type="AlphaFoldDB" id="A0A4U1C726"/>
<organism evidence="4 5">
    <name type="scientific">Pedobacter cryotolerans</name>
    <dbReference type="NCBI Taxonomy" id="2571270"/>
    <lineage>
        <taxon>Bacteria</taxon>
        <taxon>Pseudomonadati</taxon>
        <taxon>Bacteroidota</taxon>
        <taxon>Sphingobacteriia</taxon>
        <taxon>Sphingobacteriales</taxon>
        <taxon>Sphingobacteriaceae</taxon>
        <taxon>Pedobacter</taxon>
    </lineage>
</organism>
<sequence>MKKILVVDDAVEIAELLSLILVDEGYDVMTLCSARNIKNQLDDYKPDLLLLDVRIYDVDGSDVARELKADPKYRDIKIILISAMFDERTMKDKSSKVCDGYIEKPFSIKRVVNTVSKLMTE</sequence>
<dbReference type="InterPro" id="IPR050595">
    <property type="entry name" value="Bact_response_regulator"/>
</dbReference>
<dbReference type="Pfam" id="PF00072">
    <property type="entry name" value="Response_reg"/>
    <property type="match status" value="1"/>
</dbReference>
<dbReference type="SUPFAM" id="SSF52172">
    <property type="entry name" value="CheY-like"/>
    <property type="match status" value="1"/>
</dbReference>
<dbReference type="RefSeq" id="WP_136876424.1">
    <property type="nucleotide sequence ID" value="NZ_SWBO01000004.1"/>
</dbReference>
<keyword evidence="5" id="KW-1185">Reference proteome</keyword>
<feature type="domain" description="Response regulatory" evidence="3">
    <location>
        <begin position="3"/>
        <end position="119"/>
    </location>
</feature>
<dbReference type="SMART" id="SM00448">
    <property type="entry name" value="REC"/>
    <property type="match status" value="1"/>
</dbReference>
<dbReference type="EMBL" id="SWBO01000004">
    <property type="protein sequence ID" value="TKC01234.1"/>
    <property type="molecule type" value="Genomic_DNA"/>
</dbReference>